<keyword evidence="1" id="KW-0812">Transmembrane</keyword>
<evidence type="ECO:0008006" key="6">
    <source>
        <dbReference type="Google" id="ProtNLM"/>
    </source>
</evidence>
<keyword evidence="1" id="KW-1133">Transmembrane helix</keyword>
<dbReference type="Proteomes" id="UP001054892">
    <property type="component" value="Unassembled WGS sequence"/>
</dbReference>
<feature type="transmembrane region" description="Helical" evidence="1">
    <location>
        <begin position="20"/>
        <end position="39"/>
    </location>
</feature>
<sequence length="267" mass="28377">MSKHFVSSFQRQRGLSLVELMIGLTLGLILLLGIIQVFISSKQTFATNDAMAKLQENGRFALEFITQSARQAGYTSPGSTLDRPFPVERTVCGVGNTGNNPCATNGSGSGADVVGFTFEPPIIDGAKRDCAGAVVPDNNLVVNTFYIIPADANNSTAALGCKSFNRTTNAALSAGQRLIDGVDSLQVLYGIDTGGNSQSVNQFVSADRVSNWSKVVAVRIAVLANSVDVLNPAPVQRNYYLLDAAPFSSSDGRARQVFTTTVQFKNL</sequence>
<evidence type="ECO:0000313" key="3">
    <source>
        <dbReference type="EMBL" id="GJN53314.1"/>
    </source>
</evidence>
<evidence type="ECO:0000313" key="4">
    <source>
        <dbReference type="Proteomes" id="UP000509383"/>
    </source>
</evidence>
<proteinExistence type="predicted"/>
<keyword evidence="1" id="KW-0472">Membrane</keyword>
<dbReference type="GO" id="GO:0043683">
    <property type="term" value="P:type IV pilus assembly"/>
    <property type="evidence" value="ECO:0007669"/>
    <property type="project" value="InterPro"/>
</dbReference>
<name>A0A6J4E0W8_9PSED</name>
<dbReference type="EMBL" id="BQKM01000006">
    <property type="protein sequence ID" value="GJN53314.1"/>
    <property type="molecule type" value="Genomic_DNA"/>
</dbReference>
<evidence type="ECO:0000313" key="2">
    <source>
        <dbReference type="EMBL" id="BCG22999.1"/>
    </source>
</evidence>
<reference evidence="2 4" key="1">
    <citation type="submission" date="2020-05" db="EMBL/GenBank/DDBJ databases">
        <title>Characterization of novel class B3 metallo-beta-lactamase from novel Pseudomonas species.</title>
        <authorList>
            <person name="Yamada K."/>
            <person name="Aoki K."/>
            <person name="Ishii Y."/>
        </authorList>
    </citation>
    <scope>NUCLEOTIDE SEQUENCE [LARGE SCALE GENOMIC DNA]</scope>
    <source>
        <strain evidence="2 4">TUM18999</strain>
        <strain evidence="3 5">TUM20286</strain>
    </source>
</reference>
<organism evidence="2 4">
    <name type="scientific">Pseudomonas tohonis</name>
    <dbReference type="NCBI Taxonomy" id="2725477"/>
    <lineage>
        <taxon>Bacteria</taxon>
        <taxon>Pseudomonadati</taxon>
        <taxon>Pseudomonadota</taxon>
        <taxon>Gammaproteobacteria</taxon>
        <taxon>Pseudomonadales</taxon>
        <taxon>Pseudomonadaceae</taxon>
        <taxon>Pseudomonas</taxon>
    </lineage>
</organism>
<protein>
    <recommendedName>
        <fullName evidence="6">Pilus assembly protein PilW</fullName>
    </recommendedName>
</protein>
<evidence type="ECO:0000313" key="5">
    <source>
        <dbReference type="Proteomes" id="UP001054892"/>
    </source>
</evidence>
<accession>A0A6J4E0W8</accession>
<dbReference type="EMBL" id="AP023189">
    <property type="protein sequence ID" value="BCG22999.1"/>
    <property type="molecule type" value="Genomic_DNA"/>
</dbReference>
<keyword evidence="5" id="KW-1185">Reference proteome</keyword>
<dbReference type="KEGG" id="ptw:TUM18999_11900"/>
<evidence type="ECO:0000256" key="1">
    <source>
        <dbReference type="SAM" id="Phobius"/>
    </source>
</evidence>
<dbReference type="InterPro" id="IPR032092">
    <property type="entry name" value="PilW"/>
</dbReference>
<dbReference type="Pfam" id="PF07963">
    <property type="entry name" value="N_methyl"/>
    <property type="match status" value="1"/>
</dbReference>
<dbReference type="Proteomes" id="UP000509383">
    <property type="component" value="Chromosome"/>
</dbReference>
<dbReference type="InterPro" id="IPR012902">
    <property type="entry name" value="N_methyl_site"/>
</dbReference>
<dbReference type="Pfam" id="PF16074">
    <property type="entry name" value="PilW"/>
    <property type="match status" value="1"/>
</dbReference>
<dbReference type="AlphaFoldDB" id="A0A6J4E0W8"/>
<gene>
    <name evidence="2" type="ORF">TUM18999_11900</name>
    <name evidence="3" type="ORF">TUM20286_30660</name>
</gene>
<dbReference type="PROSITE" id="PS00409">
    <property type="entry name" value="PROKAR_NTER_METHYL"/>
    <property type="match status" value="1"/>
</dbReference>
<dbReference type="RefSeq" id="WP_173173364.1">
    <property type="nucleotide sequence ID" value="NZ_AP023189.1"/>
</dbReference>